<dbReference type="AlphaFoldDB" id="A0A172THH4"/>
<dbReference type="GO" id="GO:0003677">
    <property type="term" value="F:DNA binding"/>
    <property type="evidence" value="ECO:0007669"/>
    <property type="project" value="UniProtKB-KW"/>
</dbReference>
<proteinExistence type="predicted"/>
<dbReference type="InterPro" id="IPR011006">
    <property type="entry name" value="CheY-like_superfamily"/>
</dbReference>
<evidence type="ECO:0000259" key="6">
    <source>
        <dbReference type="PROSITE" id="PS50043"/>
    </source>
</evidence>
<evidence type="ECO:0000256" key="1">
    <source>
        <dbReference type="ARBA" id="ARBA00022553"/>
    </source>
</evidence>
<dbReference type="Pfam" id="PF00196">
    <property type="entry name" value="GerE"/>
    <property type="match status" value="1"/>
</dbReference>
<feature type="domain" description="HTH luxR-type" evidence="6">
    <location>
        <begin position="138"/>
        <end position="203"/>
    </location>
</feature>
<dbReference type="SUPFAM" id="SSF46894">
    <property type="entry name" value="C-terminal effector domain of the bipartite response regulators"/>
    <property type="match status" value="1"/>
</dbReference>
<keyword evidence="1 5" id="KW-0597">Phosphoprotein</keyword>
<dbReference type="InterPro" id="IPR058245">
    <property type="entry name" value="NreC/VraR/RcsB-like_REC"/>
</dbReference>
<dbReference type="InterPro" id="IPR000792">
    <property type="entry name" value="Tscrpt_reg_LuxR_C"/>
</dbReference>
<dbReference type="Pfam" id="PF00072">
    <property type="entry name" value="Response_reg"/>
    <property type="match status" value="1"/>
</dbReference>
<dbReference type="GO" id="GO:0000160">
    <property type="term" value="P:phosphorelay signal transduction system"/>
    <property type="evidence" value="ECO:0007669"/>
    <property type="project" value="InterPro"/>
</dbReference>
<dbReference type="OrthoDB" id="9795108at2"/>
<protein>
    <submittedName>
        <fullName evidence="8">Nitrate/nitrite response regulator protein narL</fullName>
    </submittedName>
</protein>
<evidence type="ECO:0000259" key="7">
    <source>
        <dbReference type="PROSITE" id="PS50110"/>
    </source>
</evidence>
<dbReference type="PRINTS" id="PR00038">
    <property type="entry name" value="HTHLUXR"/>
</dbReference>
<dbReference type="GO" id="GO:0006355">
    <property type="term" value="P:regulation of DNA-templated transcription"/>
    <property type="evidence" value="ECO:0007669"/>
    <property type="project" value="InterPro"/>
</dbReference>
<evidence type="ECO:0000313" key="9">
    <source>
        <dbReference type="Proteomes" id="UP000076927"/>
    </source>
</evidence>
<dbReference type="CDD" id="cd06170">
    <property type="entry name" value="LuxR_C_like"/>
    <property type="match status" value="1"/>
</dbReference>
<feature type="modified residue" description="4-aspartylphosphate" evidence="5">
    <location>
        <position position="54"/>
    </location>
</feature>
<dbReference type="InterPro" id="IPR051015">
    <property type="entry name" value="EvgA-like"/>
</dbReference>
<dbReference type="RefSeq" id="WP_068606062.1">
    <property type="nucleotide sequence ID" value="NZ_CP011388.1"/>
</dbReference>
<dbReference type="SUPFAM" id="SSF52172">
    <property type="entry name" value="CheY-like"/>
    <property type="match status" value="1"/>
</dbReference>
<gene>
    <name evidence="8" type="ORF">SY83_09705</name>
</gene>
<dbReference type="InterPro" id="IPR001789">
    <property type="entry name" value="Sig_transdc_resp-reg_receiver"/>
</dbReference>
<keyword evidence="2" id="KW-0805">Transcription regulation</keyword>
<name>A0A172THH4_9BACL</name>
<dbReference type="PROSITE" id="PS50043">
    <property type="entry name" value="HTH_LUXR_2"/>
    <property type="match status" value="1"/>
</dbReference>
<dbReference type="Proteomes" id="UP000076927">
    <property type="component" value="Chromosome"/>
</dbReference>
<dbReference type="Gene3D" id="3.40.50.2300">
    <property type="match status" value="1"/>
</dbReference>
<evidence type="ECO:0000256" key="2">
    <source>
        <dbReference type="ARBA" id="ARBA00023015"/>
    </source>
</evidence>
<dbReference type="KEGG" id="pswu:SY83_09705"/>
<evidence type="ECO:0000256" key="3">
    <source>
        <dbReference type="ARBA" id="ARBA00023125"/>
    </source>
</evidence>
<organism evidence="8 9">
    <name type="scientific">Paenibacillus swuensis</name>
    <dbReference type="NCBI Taxonomy" id="1178515"/>
    <lineage>
        <taxon>Bacteria</taxon>
        <taxon>Bacillati</taxon>
        <taxon>Bacillota</taxon>
        <taxon>Bacilli</taxon>
        <taxon>Bacillales</taxon>
        <taxon>Paenibacillaceae</taxon>
        <taxon>Paenibacillus</taxon>
    </lineage>
</organism>
<keyword evidence="9" id="KW-1185">Reference proteome</keyword>
<dbReference type="InterPro" id="IPR016032">
    <property type="entry name" value="Sig_transdc_resp-reg_C-effctor"/>
</dbReference>
<dbReference type="EMBL" id="CP011388">
    <property type="protein sequence ID" value="ANE46508.1"/>
    <property type="molecule type" value="Genomic_DNA"/>
</dbReference>
<dbReference type="CDD" id="cd17535">
    <property type="entry name" value="REC_NarL-like"/>
    <property type="match status" value="1"/>
</dbReference>
<dbReference type="SMART" id="SM00448">
    <property type="entry name" value="REC"/>
    <property type="match status" value="1"/>
</dbReference>
<evidence type="ECO:0000313" key="8">
    <source>
        <dbReference type="EMBL" id="ANE46508.1"/>
    </source>
</evidence>
<dbReference type="PATRIC" id="fig|1178515.4.peg.1942"/>
<reference evidence="8 9" key="1">
    <citation type="submission" date="2015-01" db="EMBL/GenBank/DDBJ databases">
        <title>Paenibacillus swuensis/DY6/whole genome sequencing.</title>
        <authorList>
            <person name="Kim M.K."/>
            <person name="Srinivasan S."/>
            <person name="Lee J.-J."/>
        </authorList>
    </citation>
    <scope>NUCLEOTIDE SEQUENCE [LARGE SCALE GENOMIC DNA]</scope>
    <source>
        <strain evidence="8 9">DY6</strain>
    </source>
</reference>
<feature type="domain" description="Response regulatory" evidence="7">
    <location>
        <begin position="3"/>
        <end position="119"/>
    </location>
</feature>
<dbReference type="PROSITE" id="PS50110">
    <property type="entry name" value="RESPONSE_REGULATORY"/>
    <property type="match status" value="1"/>
</dbReference>
<dbReference type="PANTHER" id="PTHR45566">
    <property type="entry name" value="HTH-TYPE TRANSCRIPTIONAL REGULATOR YHJB-RELATED"/>
    <property type="match status" value="1"/>
</dbReference>
<dbReference type="PANTHER" id="PTHR45566:SF2">
    <property type="entry name" value="NARL SUBFAMILY"/>
    <property type="match status" value="1"/>
</dbReference>
<sequence length="216" mass="24250">MLDMIILDDHPLVRQGIRMIISSGNCVRIVGEASNSQEALMLMNEKHPHMVLVDLNLGSESGLHFIQEAKKAGHLSKFMILTSSATRSELNLAQTLQVEGLCLKEALPEDLLYAVDVVSRGRKYYDPAFTDYLLDPKEDSDFSELTPKELEVLIALGRGHSNKEIALELFISEFTVKKHVSQILMKLNVTDRTKAALYASSKGLVQYERREESMTI</sequence>
<dbReference type="SMART" id="SM00421">
    <property type="entry name" value="HTH_LUXR"/>
    <property type="match status" value="1"/>
</dbReference>
<dbReference type="STRING" id="1178515.SY83_09705"/>
<keyword evidence="4" id="KW-0804">Transcription</keyword>
<accession>A0A172THH4</accession>
<keyword evidence="3" id="KW-0238">DNA-binding</keyword>
<evidence type="ECO:0000256" key="4">
    <source>
        <dbReference type="ARBA" id="ARBA00023163"/>
    </source>
</evidence>
<evidence type="ECO:0000256" key="5">
    <source>
        <dbReference type="PROSITE-ProRule" id="PRU00169"/>
    </source>
</evidence>